<evidence type="ECO:0000256" key="3">
    <source>
        <dbReference type="ARBA" id="ARBA00023163"/>
    </source>
</evidence>
<dbReference type="PANTHER" id="PTHR30055:SF234">
    <property type="entry name" value="HTH-TYPE TRANSCRIPTIONAL REGULATOR BETI"/>
    <property type="match status" value="1"/>
</dbReference>
<dbReference type="InterPro" id="IPR023772">
    <property type="entry name" value="DNA-bd_HTH_TetR-type_CS"/>
</dbReference>
<dbReference type="PROSITE" id="PS01081">
    <property type="entry name" value="HTH_TETR_1"/>
    <property type="match status" value="1"/>
</dbReference>
<keyword evidence="3" id="KW-0804">Transcription</keyword>
<evidence type="ECO:0000256" key="1">
    <source>
        <dbReference type="ARBA" id="ARBA00023015"/>
    </source>
</evidence>
<dbReference type="PRINTS" id="PR00455">
    <property type="entry name" value="HTHTETR"/>
</dbReference>
<dbReference type="Gene3D" id="1.10.357.10">
    <property type="entry name" value="Tetracycline Repressor, domain 2"/>
    <property type="match status" value="1"/>
</dbReference>
<reference evidence="6 7" key="1">
    <citation type="journal article" date="2019" name="BMC Evol. Biol.">
        <title>Comparative genomics of Mycobacterium mucogenicum and Mycobacterium neoaurum clade members emphasizing tRNA and non-coding RNA.</title>
        <authorList>
            <person name="Behra P.R.K."/>
            <person name="Pettersson B.M.F."/>
            <person name="Das S."/>
            <person name="Dasgupta S."/>
            <person name="Kirsebom L.A."/>
        </authorList>
    </citation>
    <scope>NUCLEOTIDE SEQUENCE [LARGE SCALE GENOMIC DNA]</scope>
    <source>
        <strain evidence="6 7">DSM 44124</strain>
    </source>
</reference>
<dbReference type="InterPro" id="IPR001647">
    <property type="entry name" value="HTH_TetR"/>
</dbReference>
<evidence type="ECO:0000313" key="6">
    <source>
        <dbReference type="EMBL" id="QPG69301.1"/>
    </source>
</evidence>
<protein>
    <submittedName>
        <fullName evidence="6">TetR/AcrR family transcriptional regulator</fullName>
    </submittedName>
</protein>
<feature type="domain" description="HTH tetR-type" evidence="5">
    <location>
        <begin position="18"/>
        <end position="78"/>
    </location>
</feature>
<dbReference type="Pfam" id="PF17918">
    <property type="entry name" value="TetR_C_15"/>
    <property type="match status" value="1"/>
</dbReference>
<keyword evidence="1" id="KW-0805">Transcription regulation</keyword>
<dbReference type="InterPro" id="IPR050109">
    <property type="entry name" value="HTH-type_TetR-like_transc_reg"/>
</dbReference>
<gene>
    <name evidence="6" type="ORF">C1S78_028690</name>
</gene>
<dbReference type="InterPro" id="IPR041669">
    <property type="entry name" value="TetR_C_15"/>
</dbReference>
<dbReference type="RefSeq" id="WP_191295042.1">
    <property type="nucleotide sequence ID" value="NZ_ANBS01000002.1"/>
</dbReference>
<feature type="DNA-binding region" description="H-T-H motif" evidence="4">
    <location>
        <begin position="41"/>
        <end position="60"/>
    </location>
</feature>
<evidence type="ECO:0000313" key="7">
    <source>
        <dbReference type="Proteomes" id="UP000309231"/>
    </source>
</evidence>
<accession>A0A8E4W2S2</accession>
<evidence type="ECO:0000256" key="2">
    <source>
        <dbReference type="ARBA" id="ARBA00023125"/>
    </source>
</evidence>
<proteinExistence type="predicted"/>
<dbReference type="AlphaFoldDB" id="A0A8E4W2S2"/>
<dbReference type="Proteomes" id="UP000309231">
    <property type="component" value="Chromosome"/>
</dbReference>
<dbReference type="KEGG" id="mmuc:C1S78_028690"/>
<organism evidence="6 7">
    <name type="scientific">Mycolicibacterium mucogenicum DSM 44124</name>
    <dbReference type="NCBI Taxonomy" id="1226753"/>
    <lineage>
        <taxon>Bacteria</taxon>
        <taxon>Bacillati</taxon>
        <taxon>Actinomycetota</taxon>
        <taxon>Actinomycetes</taxon>
        <taxon>Mycobacteriales</taxon>
        <taxon>Mycobacteriaceae</taxon>
        <taxon>Mycolicibacterium</taxon>
    </lineage>
</organism>
<name>A0A8E4W2S2_MYCMU</name>
<dbReference type="GO" id="GO:0000976">
    <property type="term" value="F:transcription cis-regulatory region binding"/>
    <property type="evidence" value="ECO:0007669"/>
    <property type="project" value="TreeGrafter"/>
</dbReference>
<dbReference type="PROSITE" id="PS50977">
    <property type="entry name" value="HTH_TETR_2"/>
    <property type="match status" value="1"/>
</dbReference>
<dbReference type="GO" id="GO:0003700">
    <property type="term" value="F:DNA-binding transcription factor activity"/>
    <property type="evidence" value="ECO:0007669"/>
    <property type="project" value="TreeGrafter"/>
</dbReference>
<dbReference type="PANTHER" id="PTHR30055">
    <property type="entry name" value="HTH-TYPE TRANSCRIPTIONAL REGULATOR RUTR"/>
    <property type="match status" value="1"/>
</dbReference>
<evidence type="ECO:0000259" key="5">
    <source>
        <dbReference type="PROSITE" id="PS50977"/>
    </source>
</evidence>
<dbReference type="SUPFAM" id="SSF46689">
    <property type="entry name" value="Homeodomain-like"/>
    <property type="match status" value="1"/>
</dbReference>
<keyword evidence="2 4" id="KW-0238">DNA-binding</keyword>
<dbReference type="InterPro" id="IPR009057">
    <property type="entry name" value="Homeodomain-like_sf"/>
</dbReference>
<dbReference type="Pfam" id="PF00440">
    <property type="entry name" value="TetR_N"/>
    <property type="match status" value="1"/>
</dbReference>
<sequence length="216" mass="24658">MSSTPRVPRRTPRQERSRLMVERILEAGRQVLIDRGYDAATTNRIAEVAGISPGSLYQYFPNKDTIVAAIIDAYTDQVLRSVTTRLVEQVGQPEDIRSLREVIAILLDAMMDQPEMLRALIEHTPRLGLGNKIADFEQRVGELAIAHLRLRDQNSDHPDTRIWMVVRAVEHLTIRYVLDRPSIDHDEFLDELTALVAFCMIRSRPDDTSEITTEAR</sequence>
<evidence type="ECO:0000256" key="4">
    <source>
        <dbReference type="PROSITE-ProRule" id="PRU00335"/>
    </source>
</evidence>
<dbReference type="EMBL" id="CP062008">
    <property type="protein sequence ID" value="QPG69301.1"/>
    <property type="molecule type" value="Genomic_DNA"/>
</dbReference>
<keyword evidence="7" id="KW-1185">Reference proteome</keyword>
<reference evidence="6 7" key="2">
    <citation type="journal article" date="2019" name="Sci. Rep.">
        <title>Insight into the biology of Mycobacterium mucogenicum and Mycobacterium neoaurum clade members.</title>
        <authorList>
            <person name="Behra P.R.K."/>
            <person name="Pettersson B.M.F."/>
            <person name="Ramesh M."/>
            <person name="Dasgupta S."/>
            <person name="Kirsebom L.A."/>
        </authorList>
    </citation>
    <scope>NUCLEOTIDE SEQUENCE [LARGE SCALE GENOMIC DNA]</scope>
    <source>
        <strain evidence="6 7">DSM 44124</strain>
    </source>
</reference>